<proteinExistence type="predicted"/>
<protein>
    <submittedName>
        <fullName evidence="1">Lef-1 protein</fullName>
    </submittedName>
</protein>
<name>Q65344_NPVAC</name>
<dbReference type="EMBL" id="L09723">
    <property type="protein sequence ID" value="AAA46711.1"/>
    <property type="molecule type" value="Genomic_DNA"/>
</dbReference>
<reference evidence="1" key="1">
    <citation type="journal article" date="1990" name="J. Virol.">
        <title>Regulation of expression of a baculovirus ecdysteroid UDPglucosyltransferase gene.</title>
        <authorList>
            <person name="O'Reilly D.R."/>
            <person name="Miller L.K."/>
        </authorList>
    </citation>
    <scope>NUCLEOTIDE SEQUENCE</scope>
    <source>
        <strain evidence="1">L-1</strain>
    </source>
</reference>
<organism evidence="1">
    <name type="scientific">Autographa californica nuclear polyhedrosis virus</name>
    <name type="common">AcMNPV</name>
    <dbReference type="NCBI Taxonomy" id="46015"/>
    <lineage>
        <taxon>Viruses</taxon>
        <taxon>Viruses incertae sedis</taxon>
        <taxon>Naldaviricetes</taxon>
        <taxon>Lefavirales</taxon>
        <taxon>Baculoviridae</taxon>
        <taxon>Alphabaculovirus</taxon>
        <taxon>Alphabaculovirus aucalifornicae</taxon>
    </lineage>
</organism>
<sequence>MRNVQTYGLSHTMRKTARLNVITVQLCRFLESLVPMHANILSGRDFKLVGEF</sequence>
<evidence type="ECO:0000313" key="1">
    <source>
        <dbReference type="EMBL" id="AAA46711.1"/>
    </source>
</evidence>
<organismHost>
    <name type="scientific">Lepidoptera</name>
    <name type="common">moths &amp; butterflies</name>
    <dbReference type="NCBI Taxonomy" id="7088"/>
</organismHost>
<gene>
    <name evidence="1" type="primary">lef-1</name>
</gene>
<reference evidence="1" key="2">
    <citation type="journal article" date="1993" name="J. Virol.">
        <title>Identification and characterization of lef-1, a baculovirus gene involved in late and very late gene expression.</title>
        <authorList>
            <person name="Passarelli A.L."/>
            <person name="Miller L.K."/>
        </authorList>
    </citation>
    <scope>NUCLEOTIDE SEQUENCE</scope>
    <source>
        <strain evidence="1">L-1</strain>
    </source>
</reference>
<accession>Q65344</accession>